<dbReference type="GO" id="GO:0071424">
    <property type="term" value="F:rRNA (cytosine-N4-)-methyltransferase activity"/>
    <property type="evidence" value="ECO:0007669"/>
    <property type="project" value="UniProtKB-UniRule"/>
</dbReference>
<dbReference type="SUPFAM" id="SSF53335">
    <property type="entry name" value="S-adenosyl-L-methionine-dependent methyltransferases"/>
    <property type="match status" value="1"/>
</dbReference>
<feature type="binding site" evidence="6">
    <location>
        <position position="55"/>
    </location>
    <ligand>
        <name>S-adenosyl-L-methionine</name>
        <dbReference type="ChEBI" id="CHEBI:59789"/>
    </ligand>
</feature>
<dbReference type="EC" id="2.1.1.199" evidence="6"/>
<comment type="function">
    <text evidence="6">Specifically methylates the N4 position of cytidine in position 1402 (C1402) of 16S rRNA.</text>
</comment>
<keyword evidence="2 6" id="KW-0698">rRNA processing</keyword>
<dbReference type="Gene3D" id="1.10.150.170">
    <property type="entry name" value="Putative methyltransferase TM0872, insert domain"/>
    <property type="match status" value="1"/>
</dbReference>
<evidence type="ECO:0000256" key="4">
    <source>
        <dbReference type="ARBA" id="ARBA00022679"/>
    </source>
</evidence>
<feature type="binding site" evidence="6">
    <location>
        <position position="77"/>
    </location>
    <ligand>
        <name>S-adenosyl-L-methionine</name>
        <dbReference type="ChEBI" id="CHEBI:59789"/>
    </ligand>
</feature>
<dbReference type="PIRSF" id="PIRSF004486">
    <property type="entry name" value="MraW"/>
    <property type="match status" value="1"/>
</dbReference>
<dbReference type="PANTHER" id="PTHR11265:SF0">
    <property type="entry name" value="12S RRNA N4-METHYLCYTIDINE METHYLTRANSFERASE"/>
    <property type="match status" value="1"/>
</dbReference>
<gene>
    <name evidence="6" type="primary">rsmH</name>
    <name evidence="8" type="ORF">A4R26_06930</name>
</gene>
<feature type="binding site" evidence="6">
    <location>
        <position position="105"/>
    </location>
    <ligand>
        <name>S-adenosyl-L-methionine</name>
        <dbReference type="ChEBI" id="CHEBI:59789"/>
    </ligand>
</feature>
<comment type="caution">
    <text evidence="8">The sequence shown here is derived from an EMBL/GenBank/DDBJ whole genome shotgun (WGS) entry which is preliminary data.</text>
</comment>
<evidence type="ECO:0000256" key="1">
    <source>
        <dbReference type="ARBA" id="ARBA00010396"/>
    </source>
</evidence>
<keyword evidence="6" id="KW-0963">Cytoplasm</keyword>
<organism evidence="8 9">
    <name type="scientific">Niastella populi</name>
    <dbReference type="NCBI Taxonomy" id="550983"/>
    <lineage>
        <taxon>Bacteria</taxon>
        <taxon>Pseudomonadati</taxon>
        <taxon>Bacteroidota</taxon>
        <taxon>Chitinophagia</taxon>
        <taxon>Chitinophagales</taxon>
        <taxon>Chitinophagaceae</taxon>
        <taxon>Niastella</taxon>
    </lineage>
</organism>
<evidence type="ECO:0000313" key="9">
    <source>
        <dbReference type="Proteomes" id="UP000192276"/>
    </source>
</evidence>
<feature type="region of interest" description="Disordered" evidence="7">
    <location>
        <begin position="287"/>
        <end position="307"/>
    </location>
</feature>
<dbReference type="Proteomes" id="UP000192276">
    <property type="component" value="Unassembled WGS sequence"/>
</dbReference>
<dbReference type="OrthoDB" id="9806637at2"/>
<dbReference type="RefSeq" id="WP_081169578.1">
    <property type="nucleotide sequence ID" value="NZ_LWBP01000210.1"/>
</dbReference>
<keyword evidence="4 6" id="KW-0808">Transferase</keyword>
<proteinExistence type="inferred from homology"/>
<evidence type="ECO:0000256" key="5">
    <source>
        <dbReference type="ARBA" id="ARBA00022691"/>
    </source>
</evidence>
<evidence type="ECO:0000256" key="2">
    <source>
        <dbReference type="ARBA" id="ARBA00022552"/>
    </source>
</evidence>
<evidence type="ECO:0000256" key="6">
    <source>
        <dbReference type="HAMAP-Rule" id="MF_01007"/>
    </source>
</evidence>
<protein>
    <recommendedName>
        <fullName evidence="6">Ribosomal RNA small subunit methyltransferase H</fullName>
        <ecNumber evidence="6">2.1.1.199</ecNumber>
    </recommendedName>
    <alternativeName>
        <fullName evidence="6">16S rRNA m(4)C1402 methyltransferase</fullName>
    </alternativeName>
    <alternativeName>
        <fullName evidence="6">rRNA (cytosine-N(4)-)-methyltransferase RsmH</fullName>
    </alternativeName>
</protein>
<keyword evidence="5 6" id="KW-0949">S-adenosyl-L-methionine</keyword>
<comment type="subcellular location">
    <subcellularLocation>
        <location evidence="6">Cytoplasm</location>
    </subcellularLocation>
</comment>
<dbReference type="Gene3D" id="3.40.50.150">
    <property type="entry name" value="Vaccinia Virus protein VP39"/>
    <property type="match status" value="1"/>
</dbReference>
<feature type="binding site" evidence="6">
    <location>
        <begin position="35"/>
        <end position="37"/>
    </location>
    <ligand>
        <name>S-adenosyl-L-methionine</name>
        <dbReference type="ChEBI" id="CHEBI:59789"/>
    </ligand>
</feature>
<feature type="binding site" evidence="6">
    <location>
        <position position="98"/>
    </location>
    <ligand>
        <name>S-adenosyl-L-methionine</name>
        <dbReference type="ChEBI" id="CHEBI:59789"/>
    </ligand>
</feature>
<reference evidence="9" key="1">
    <citation type="submission" date="2016-04" db="EMBL/GenBank/DDBJ databases">
        <authorList>
            <person name="Chen L."/>
            <person name="Zhuang W."/>
            <person name="Wang G."/>
        </authorList>
    </citation>
    <scope>NUCLEOTIDE SEQUENCE [LARGE SCALE GENOMIC DNA]</scope>
    <source>
        <strain evidence="9">208</strain>
    </source>
</reference>
<dbReference type="NCBIfam" id="TIGR00006">
    <property type="entry name" value="16S rRNA (cytosine(1402)-N(4))-methyltransferase RsmH"/>
    <property type="match status" value="1"/>
</dbReference>
<dbReference type="GO" id="GO:0005737">
    <property type="term" value="C:cytoplasm"/>
    <property type="evidence" value="ECO:0007669"/>
    <property type="project" value="UniProtKB-SubCell"/>
</dbReference>
<dbReference type="HAMAP" id="MF_01007">
    <property type="entry name" value="16SrRNA_methyltr_H"/>
    <property type="match status" value="1"/>
</dbReference>
<comment type="catalytic activity">
    <reaction evidence="6">
        <text>cytidine(1402) in 16S rRNA + S-adenosyl-L-methionine = N(4)-methylcytidine(1402) in 16S rRNA + S-adenosyl-L-homocysteine + H(+)</text>
        <dbReference type="Rhea" id="RHEA:42928"/>
        <dbReference type="Rhea" id="RHEA-COMP:10286"/>
        <dbReference type="Rhea" id="RHEA-COMP:10287"/>
        <dbReference type="ChEBI" id="CHEBI:15378"/>
        <dbReference type="ChEBI" id="CHEBI:57856"/>
        <dbReference type="ChEBI" id="CHEBI:59789"/>
        <dbReference type="ChEBI" id="CHEBI:74506"/>
        <dbReference type="ChEBI" id="CHEBI:82748"/>
        <dbReference type="EC" id="2.1.1.199"/>
    </reaction>
</comment>
<evidence type="ECO:0000313" key="8">
    <source>
        <dbReference type="EMBL" id="OQP53694.1"/>
    </source>
</evidence>
<dbReference type="EMBL" id="LWBP01000210">
    <property type="protein sequence ID" value="OQP53694.1"/>
    <property type="molecule type" value="Genomic_DNA"/>
</dbReference>
<evidence type="ECO:0000256" key="7">
    <source>
        <dbReference type="SAM" id="MobiDB-lite"/>
    </source>
</evidence>
<dbReference type="InterPro" id="IPR023397">
    <property type="entry name" value="SAM-dep_MeTrfase_MraW_recog"/>
</dbReference>
<dbReference type="InterPro" id="IPR029063">
    <property type="entry name" value="SAM-dependent_MTases_sf"/>
</dbReference>
<keyword evidence="9" id="KW-1185">Reference proteome</keyword>
<dbReference type="Pfam" id="PF01795">
    <property type="entry name" value="Methyltransf_5"/>
    <property type="match status" value="1"/>
</dbReference>
<sequence>MSEPVYHVPVLLQEVIDGLSIRPDGVYVDCTFGGGGHSLEILKLLNAEGRMVVFDQDADARKNVPDDDRIIFVPHNFRHLQRFCRLHKITQVNGILADLGVSSHQFDTADRGFSTRFEGDLDMRMDQRQELTAFEVVNTYDEQQLHKLFEQYGEVTNSKTLARTIVQVRKTVSLKTISNFKQALHAVVKGNPNKYFAQVFQALRIEVNDELGALKEMLQQVPPLLKPAGRVAIITFHSLEDRIVKNFFRKGNFEEEEVDVDPFGTKTSTPPLKAITKKPIVPTEAEMKRNPRARSARLRVAEKVEGN</sequence>
<dbReference type="InterPro" id="IPR002903">
    <property type="entry name" value="RsmH"/>
</dbReference>
<name>A0A1V9F5R5_9BACT</name>
<accession>A0A1V9F5R5</accession>
<dbReference type="AlphaFoldDB" id="A0A1V9F5R5"/>
<dbReference type="PANTHER" id="PTHR11265">
    <property type="entry name" value="S-ADENOSYL-METHYLTRANSFERASE MRAW"/>
    <property type="match status" value="1"/>
</dbReference>
<dbReference type="SUPFAM" id="SSF81799">
    <property type="entry name" value="Putative methyltransferase TM0872, insert domain"/>
    <property type="match status" value="1"/>
</dbReference>
<dbReference type="STRING" id="550983.A4R26_06930"/>
<evidence type="ECO:0000256" key="3">
    <source>
        <dbReference type="ARBA" id="ARBA00022603"/>
    </source>
</evidence>
<dbReference type="GO" id="GO:0070475">
    <property type="term" value="P:rRNA base methylation"/>
    <property type="evidence" value="ECO:0007669"/>
    <property type="project" value="UniProtKB-UniRule"/>
</dbReference>
<comment type="similarity">
    <text evidence="1 6">Belongs to the methyltransferase superfamily. RsmH family.</text>
</comment>
<keyword evidence="3 6" id="KW-0489">Methyltransferase</keyword>